<organism evidence="1 2">
    <name type="scientific">Dothistroma septosporum (strain NZE10 / CBS 128990)</name>
    <name type="common">Red band needle blight fungus</name>
    <name type="synonym">Mycosphaerella pini</name>
    <dbReference type="NCBI Taxonomy" id="675120"/>
    <lineage>
        <taxon>Eukaryota</taxon>
        <taxon>Fungi</taxon>
        <taxon>Dikarya</taxon>
        <taxon>Ascomycota</taxon>
        <taxon>Pezizomycotina</taxon>
        <taxon>Dothideomycetes</taxon>
        <taxon>Dothideomycetidae</taxon>
        <taxon>Mycosphaerellales</taxon>
        <taxon>Mycosphaerellaceae</taxon>
        <taxon>Dothistroma</taxon>
    </lineage>
</organism>
<dbReference type="STRING" id="675120.N1PPT0"/>
<evidence type="ECO:0000313" key="2">
    <source>
        <dbReference type="Proteomes" id="UP000016933"/>
    </source>
</evidence>
<evidence type="ECO:0000313" key="1">
    <source>
        <dbReference type="EMBL" id="EME45436.1"/>
    </source>
</evidence>
<reference evidence="2" key="1">
    <citation type="journal article" date="2012" name="PLoS Genet.">
        <title>The genomes of the fungal plant pathogens Cladosporium fulvum and Dothistroma septosporum reveal adaptation to different hosts and lifestyles but also signatures of common ancestry.</title>
        <authorList>
            <person name="de Wit P.J.G.M."/>
            <person name="van der Burgt A."/>
            <person name="Oekmen B."/>
            <person name="Stergiopoulos I."/>
            <person name="Abd-Elsalam K.A."/>
            <person name="Aerts A.L."/>
            <person name="Bahkali A.H."/>
            <person name="Beenen H.G."/>
            <person name="Chettri P."/>
            <person name="Cox M.P."/>
            <person name="Datema E."/>
            <person name="de Vries R.P."/>
            <person name="Dhillon B."/>
            <person name="Ganley A.R."/>
            <person name="Griffiths S.A."/>
            <person name="Guo Y."/>
            <person name="Hamelin R.C."/>
            <person name="Henrissat B."/>
            <person name="Kabir M.S."/>
            <person name="Jashni M.K."/>
            <person name="Kema G."/>
            <person name="Klaubauf S."/>
            <person name="Lapidus A."/>
            <person name="Levasseur A."/>
            <person name="Lindquist E."/>
            <person name="Mehrabi R."/>
            <person name="Ohm R.A."/>
            <person name="Owen T.J."/>
            <person name="Salamov A."/>
            <person name="Schwelm A."/>
            <person name="Schijlen E."/>
            <person name="Sun H."/>
            <person name="van den Burg H.A."/>
            <person name="van Ham R.C.H.J."/>
            <person name="Zhang S."/>
            <person name="Goodwin S.B."/>
            <person name="Grigoriev I.V."/>
            <person name="Collemare J."/>
            <person name="Bradshaw R.E."/>
        </authorList>
    </citation>
    <scope>NUCLEOTIDE SEQUENCE [LARGE SCALE GENOMIC DNA]</scope>
    <source>
        <strain evidence="2">NZE10 / CBS 128990</strain>
    </source>
</reference>
<dbReference type="EMBL" id="KB446538">
    <property type="protein sequence ID" value="EME45436.1"/>
    <property type="molecule type" value="Genomic_DNA"/>
</dbReference>
<dbReference type="Proteomes" id="UP000016933">
    <property type="component" value="Unassembled WGS sequence"/>
</dbReference>
<dbReference type="HOGENOM" id="CLU_1468132_0_0_1"/>
<protein>
    <submittedName>
        <fullName evidence="1">Uncharacterized protein</fullName>
    </submittedName>
</protein>
<reference evidence="1 2" key="2">
    <citation type="journal article" date="2012" name="PLoS Pathog.">
        <title>Diverse lifestyles and strategies of plant pathogenesis encoded in the genomes of eighteen Dothideomycetes fungi.</title>
        <authorList>
            <person name="Ohm R.A."/>
            <person name="Feau N."/>
            <person name="Henrissat B."/>
            <person name="Schoch C.L."/>
            <person name="Horwitz B.A."/>
            <person name="Barry K.W."/>
            <person name="Condon B.J."/>
            <person name="Copeland A.C."/>
            <person name="Dhillon B."/>
            <person name="Glaser F."/>
            <person name="Hesse C.N."/>
            <person name="Kosti I."/>
            <person name="LaButti K."/>
            <person name="Lindquist E.A."/>
            <person name="Lucas S."/>
            <person name="Salamov A.A."/>
            <person name="Bradshaw R.E."/>
            <person name="Ciuffetti L."/>
            <person name="Hamelin R.C."/>
            <person name="Kema G.H.J."/>
            <person name="Lawrence C."/>
            <person name="Scott J.A."/>
            <person name="Spatafora J.W."/>
            <person name="Turgeon B.G."/>
            <person name="de Wit P.J.G.M."/>
            <person name="Zhong S."/>
            <person name="Goodwin S.B."/>
            <person name="Grigoriev I.V."/>
        </authorList>
    </citation>
    <scope>NUCLEOTIDE SEQUENCE [LARGE SCALE GENOMIC DNA]</scope>
    <source>
        <strain evidence="2">NZE10 / CBS 128990</strain>
    </source>
</reference>
<dbReference type="OrthoDB" id="3177213at2759"/>
<name>N1PPT0_DOTSN</name>
<accession>N1PPT0</accession>
<gene>
    <name evidence="1" type="ORF">DOTSEDRAFT_79426</name>
</gene>
<dbReference type="AlphaFoldDB" id="N1PPT0"/>
<keyword evidence="2" id="KW-1185">Reference proteome</keyword>
<sequence>MSNIASLASAVLIFSHLHALFAWLNEYHFGSIRQRIWSFVHIPFPFALVLTTEGANQSIMWRAAMITAAAPFGTPVYEKQDSDAPGAAIAKTWDYTASSIIQESLQASKGLASKLDGLNARSFVGICVSEIRERTNLDSVHLNEDRLWSISNTAIFNTAGFGGQKKQTEAVWKPGKAITDQDME</sequence>
<proteinExistence type="predicted"/>